<proteinExistence type="predicted"/>
<dbReference type="Proteomes" id="UP001178508">
    <property type="component" value="Chromosome 4"/>
</dbReference>
<reference evidence="1" key="1">
    <citation type="submission" date="2023-08" db="EMBL/GenBank/DDBJ databases">
        <authorList>
            <person name="Alioto T."/>
            <person name="Alioto T."/>
            <person name="Gomez Garrido J."/>
        </authorList>
    </citation>
    <scope>NUCLEOTIDE SEQUENCE</scope>
</reference>
<sequence length="170" mass="19281">MAPWCSAGRLSLCSVFAVCFVFYLLCHEVSSLLTYDRHTLLEIGGFSSKDPLVNFSPCLEGIPAFLRRPPPHLAWQRRRKRRGKRCGYRVRLEAHLRSVCVYNCGIGLRFLDYLPALGSRRIGARWIRPVLPDASCGTCSADSDQLLLPASCWRFRTGSRGVDRRNLGHR</sequence>
<dbReference type="AlphaFoldDB" id="A0AAV1F4C1"/>
<protein>
    <submittedName>
        <fullName evidence="1">Uncharacterized protein LOC120720561</fullName>
    </submittedName>
</protein>
<evidence type="ECO:0000313" key="1">
    <source>
        <dbReference type="EMBL" id="CAJ1055539.1"/>
    </source>
</evidence>
<name>A0AAV1F4C1_XYRNO</name>
<accession>A0AAV1F4C1</accession>
<dbReference type="EMBL" id="OY660867">
    <property type="protein sequence ID" value="CAJ1055539.1"/>
    <property type="molecule type" value="Genomic_DNA"/>
</dbReference>
<keyword evidence="2" id="KW-1185">Reference proteome</keyword>
<evidence type="ECO:0000313" key="2">
    <source>
        <dbReference type="Proteomes" id="UP001178508"/>
    </source>
</evidence>
<organism evidence="1 2">
    <name type="scientific">Xyrichtys novacula</name>
    <name type="common">Pearly razorfish</name>
    <name type="synonym">Hemipteronotus novacula</name>
    <dbReference type="NCBI Taxonomy" id="13765"/>
    <lineage>
        <taxon>Eukaryota</taxon>
        <taxon>Metazoa</taxon>
        <taxon>Chordata</taxon>
        <taxon>Craniata</taxon>
        <taxon>Vertebrata</taxon>
        <taxon>Euteleostomi</taxon>
        <taxon>Actinopterygii</taxon>
        <taxon>Neopterygii</taxon>
        <taxon>Teleostei</taxon>
        <taxon>Neoteleostei</taxon>
        <taxon>Acanthomorphata</taxon>
        <taxon>Eupercaria</taxon>
        <taxon>Labriformes</taxon>
        <taxon>Labridae</taxon>
        <taxon>Xyrichtys</taxon>
    </lineage>
</organism>
<gene>
    <name evidence="1" type="ORF">XNOV1_A014678</name>
</gene>